<dbReference type="Proteomes" id="UP000233425">
    <property type="component" value="Unassembled WGS sequence"/>
</dbReference>
<dbReference type="PANTHER" id="PTHR43673">
    <property type="entry name" value="NAD(P)H NITROREDUCTASE YDGI-RELATED"/>
    <property type="match status" value="1"/>
</dbReference>
<protein>
    <submittedName>
        <fullName evidence="4">Malonic semialdehyde reductase</fullName>
    </submittedName>
</protein>
<accession>A0A2N0UQT4</accession>
<dbReference type="Gene3D" id="3.40.109.10">
    <property type="entry name" value="NADH Oxidase"/>
    <property type="match status" value="2"/>
</dbReference>
<evidence type="ECO:0000313" key="4">
    <source>
        <dbReference type="EMBL" id="PKD29362.1"/>
    </source>
</evidence>
<dbReference type="EMBL" id="NNSR01000056">
    <property type="protein sequence ID" value="PKD29362.1"/>
    <property type="molecule type" value="Genomic_DNA"/>
</dbReference>
<evidence type="ECO:0000256" key="1">
    <source>
        <dbReference type="ARBA" id="ARBA00007118"/>
    </source>
</evidence>
<gene>
    <name evidence="4" type="ORF">RBATCC27255_01189</name>
</gene>
<dbReference type="AlphaFoldDB" id="A0A2N0UQT4"/>
<dbReference type="RefSeq" id="WP_101029187.1">
    <property type="nucleotide sequence ID" value="NZ_CABMMZ010000056.1"/>
</dbReference>
<organism evidence="4 5">
    <name type="scientific">Ruminococcus bromii</name>
    <dbReference type="NCBI Taxonomy" id="40518"/>
    <lineage>
        <taxon>Bacteria</taxon>
        <taxon>Bacillati</taxon>
        <taxon>Bacillota</taxon>
        <taxon>Clostridia</taxon>
        <taxon>Eubacteriales</taxon>
        <taxon>Oscillospiraceae</taxon>
        <taxon>Ruminococcus</taxon>
    </lineage>
</organism>
<evidence type="ECO:0000313" key="5">
    <source>
        <dbReference type="Proteomes" id="UP000233425"/>
    </source>
</evidence>
<dbReference type="Pfam" id="PF00881">
    <property type="entry name" value="Nitroreductase"/>
    <property type="match status" value="1"/>
</dbReference>
<dbReference type="InterPro" id="IPR000415">
    <property type="entry name" value="Nitroreductase-like"/>
</dbReference>
<comment type="similarity">
    <text evidence="1">Belongs to the nitroreductase family.</text>
</comment>
<comment type="caution">
    <text evidence="4">The sequence shown here is derived from an EMBL/GenBank/DDBJ whole genome shotgun (WGS) entry which is preliminary data.</text>
</comment>
<evidence type="ECO:0000256" key="2">
    <source>
        <dbReference type="ARBA" id="ARBA00023002"/>
    </source>
</evidence>
<name>A0A2N0UQT4_9FIRM</name>
<dbReference type="InterPro" id="IPR029479">
    <property type="entry name" value="Nitroreductase"/>
</dbReference>
<dbReference type="PANTHER" id="PTHR43673:SF10">
    <property type="entry name" value="NADH DEHYDROGENASE_NAD(P)H NITROREDUCTASE XCC3605-RELATED"/>
    <property type="match status" value="1"/>
</dbReference>
<dbReference type="GO" id="GO:0016491">
    <property type="term" value="F:oxidoreductase activity"/>
    <property type="evidence" value="ECO:0007669"/>
    <property type="project" value="UniProtKB-KW"/>
</dbReference>
<sequence>MELSEALNNRKSTRHYIDKKVDKSLLDEMLSAANLAPSWKNSQTPRFYVATGEKSKNAVREALPEFNRKNSENASAYIVTTVVLNRSGFDKDGTAVTEIGNGWGYYDLGLNNMALLLKATELGISTLVMGIRDGEKLRKEFDIPETEAVVSVIAVGYTDSEIVRPKRKSLEDFAKFYEE</sequence>
<dbReference type="SUPFAM" id="SSF55469">
    <property type="entry name" value="FMN-dependent nitroreductase-like"/>
    <property type="match status" value="1"/>
</dbReference>
<proteinExistence type="inferred from homology"/>
<evidence type="ECO:0000259" key="3">
    <source>
        <dbReference type="Pfam" id="PF00881"/>
    </source>
</evidence>
<reference evidence="4" key="1">
    <citation type="journal article" date="2018" name="Environ. Microbiol.">
        <title>Sporulation capability and amylosome conservation among diverse human colonic and rumen isolates of the keystone starch-degrader Ruminococcus bromii.</title>
        <authorList>
            <person name="Mukhopadhya I."/>
            <person name="Morais S."/>
            <person name="Laverde-Gomez J."/>
            <person name="Sheridan P.O."/>
            <person name="Walker A.W."/>
            <person name="Kelly W."/>
            <person name="Klieve A.V."/>
            <person name="Ouwerkerk D."/>
            <person name="Duncan S.H."/>
            <person name="Louis P."/>
            <person name="Koropatkin N."/>
            <person name="Cockburn D."/>
            <person name="Kibler R."/>
            <person name="Cooper P.J."/>
            <person name="Sandoval C."/>
            <person name="Crost E."/>
            <person name="Juge N."/>
            <person name="Bayer E.A."/>
            <person name="Flint H.J."/>
        </authorList>
    </citation>
    <scope>NUCLEOTIDE SEQUENCE [LARGE SCALE GENOMIC DNA]</scope>
    <source>
        <strain evidence="4">ATCC 27255</strain>
    </source>
</reference>
<feature type="domain" description="Nitroreductase" evidence="3">
    <location>
        <begin position="9"/>
        <end position="157"/>
    </location>
</feature>
<keyword evidence="2" id="KW-0560">Oxidoreductase</keyword>
<keyword evidence="5" id="KW-1185">Reference proteome</keyword>